<dbReference type="RefSeq" id="WP_089913995.1">
    <property type="nucleotide sequence ID" value="NZ_FOBB01000003.1"/>
</dbReference>
<protein>
    <recommendedName>
        <fullName evidence="3">DUF3800 domain-containing protein</fullName>
    </recommendedName>
</protein>
<keyword evidence="2" id="KW-1185">Reference proteome</keyword>
<sequence>MTLVTSVVTQLHKQHYFLDEAGDPCFYGKGKTIIIGQQGVSLYYILGMVQFEGDLQPVRNEVVKLQQEIITNPYFTGIGSIEKKKQKQGFYFHATDDMPEVRKLFFDFIKSLNCSFEAVVAAKIPSLYVHKHNANQKEFYADLLSHLLHEKLTIDKRLVLNIAERNTSTRQDNLELGLQKAIARFTKQNPDSVINPNVVFNVQNQLTEPLLNVADYLCWSIQRVFEKGETRFYNYMKDKIKLVVDMYEDEEIEEGENMYYSKTSAIIITNKKGPSAT</sequence>
<gene>
    <name evidence="1" type="ORF">SAMN04488505_103715</name>
</gene>
<dbReference type="Proteomes" id="UP000198984">
    <property type="component" value="Unassembled WGS sequence"/>
</dbReference>
<proteinExistence type="predicted"/>
<dbReference type="AlphaFoldDB" id="A0A1H7WL10"/>
<dbReference type="EMBL" id="FOBB01000003">
    <property type="protein sequence ID" value="SEM22266.1"/>
    <property type="molecule type" value="Genomic_DNA"/>
</dbReference>
<dbReference type="STRING" id="573321.SAMN04488505_103715"/>
<organism evidence="1 2">
    <name type="scientific">Chitinophaga rupis</name>
    <dbReference type="NCBI Taxonomy" id="573321"/>
    <lineage>
        <taxon>Bacteria</taxon>
        <taxon>Pseudomonadati</taxon>
        <taxon>Bacteroidota</taxon>
        <taxon>Chitinophagia</taxon>
        <taxon>Chitinophagales</taxon>
        <taxon>Chitinophagaceae</taxon>
        <taxon>Chitinophaga</taxon>
    </lineage>
</organism>
<dbReference type="OrthoDB" id="277376at2"/>
<evidence type="ECO:0008006" key="3">
    <source>
        <dbReference type="Google" id="ProtNLM"/>
    </source>
</evidence>
<evidence type="ECO:0000313" key="1">
    <source>
        <dbReference type="EMBL" id="SEM22266.1"/>
    </source>
</evidence>
<dbReference type="InterPro" id="IPR024524">
    <property type="entry name" value="DUF3800"/>
</dbReference>
<name>A0A1H7WL10_9BACT</name>
<dbReference type="Pfam" id="PF12686">
    <property type="entry name" value="DUF3800"/>
    <property type="match status" value="1"/>
</dbReference>
<reference evidence="1 2" key="1">
    <citation type="submission" date="2016-10" db="EMBL/GenBank/DDBJ databases">
        <authorList>
            <person name="de Groot N.N."/>
        </authorList>
    </citation>
    <scope>NUCLEOTIDE SEQUENCE [LARGE SCALE GENOMIC DNA]</scope>
    <source>
        <strain evidence="1 2">DSM 21039</strain>
    </source>
</reference>
<evidence type="ECO:0000313" key="2">
    <source>
        <dbReference type="Proteomes" id="UP000198984"/>
    </source>
</evidence>
<accession>A0A1H7WL10</accession>